<dbReference type="PANTHER" id="PTHR46082:SF6">
    <property type="entry name" value="AAA+ ATPASE DOMAIN-CONTAINING PROTEIN-RELATED"/>
    <property type="match status" value="1"/>
</dbReference>
<keyword evidence="2" id="KW-1185">Reference proteome</keyword>
<sequence length="429" mass="48618">MDDSLAILATRSERGDIYSDPEARKLASRLDGFPFALATAGAYLSQSKISFGQYLQRYEERWKVMDSMEEPSDRPSRTLYTACDVSFKLIEQENPRAAHLLRFLAYLDHQDIWFELFQGGRPGDTPPPPTWFQQLVGGDDASIFDDTMRVLVCHCLVVEETQQHDEESPSSSSSSSSSSYRLHTCVHDWTLNGLNRIIDTRLYWLAFDLLTSHFTDKEEDCRSIQLSAPRYQHFTGHVLRLAHERFDDALWREEAVMMRTTSMTRLSLFLGGRGHYSPAKRIQRRVLTMKGMTLGTDDPSTLDSQAILGLLYNMEGRLKLAGKLYERVLVGKRGEKAPGVDQSSSIFETLDELGGMYVSEGKLDTAERMFEMAMAEREGMTSGVNDDRWTTTCGGSVCSKLARLYLHQGRVEEAEVMFGRGERSALFKS</sequence>
<dbReference type="Gene3D" id="1.25.40.10">
    <property type="entry name" value="Tetratricopeptide repeat domain"/>
    <property type="match status" value="1"/>
</dbReference>
<proteinExistence type="predicted"/>
<dbReference type="AlphaFoldDB" id="A0AA38XRJ2"/>
<reference evidence="1" key="1">
    <citation type="submission" date="2022-10" db="EMBL/GenBank/DDBJ databases">
        <title>Culturing micro-colonial fungi from biological soil crusts in the Mojave desert and describing Neophaeococcomyces mojavensis, and introducing the new genera and species Taxawa tesnikishii.</title>
        <authorList>
            <person name="Kurbessoian T."/>
            <person name="Stajich J.E."/>
        </authorList>
    </citation>
    <scope>NUCLEOTIDE SEQUENCE</scope>
    <source>
        <strain evidence="1">TK_35</strain>
    </source>
</reference>
<comment type="caution">
    <text evidence="1">The sequence shown here is derived from an EMBL/GenBank/DDBJ whole genome shotgun (WGS) entry which is preliminary data.</text>
</comment>
<dbReference type="SUPFAM" id="SSF48452">
    <property type="entry name" value="TPR-like"/>
    <property type="match status" value="1"/>
</dbReference>
<protein>
    <submittedName>
        <fullName evidence="1">Uncharacterized protein</fullName>
    </submittedName>
</protein>
<organism evidence="1 2">
    <name type="scientific">Knufia peltigerae</name>
    <dbReference type="NCBI Taxonomy" id="1002370"/>
    <lineage>
        <taxon>Eukaryota</taxon>
        <taxon>Fungi</taxon>
        <taxon>Dikarya</taxon>
        <taxon>Ascomycota</taxon>
        <taxon>Pezizomycotina</taxon>
        <taxon>Eurotiomycetes</taxon>
        <taxon>Chaetothyriomycetidae</taxon>
        <taxon>Chaetothyriales</taxon>
        <taxon>Trichomeriaceae</taxon>
        <taxon>Knufia</taxon>
    </lineage>
</organism>
<dbReference type="Proteomes" id="UP001172681">
    <property type="component" value="Unassembled WGS sequence"/>
</dbReference>
<name>A0AA38XRJ2_9EURO</name>
<dbReference type="PANTHER" id="PTHR46082">
    <property type="entry name" value="ATP/GTP-BINDING PROTEIN-RELATED"/>
    <property type="match status" value="1"/>
</dbReference>
<evidence type="ECO:0000313" key="2">
    <source>
        <dbReference type="Proteomes" id="UP001172681"/>
    </source>
</evidence>
<evidence type="ECO:0000313" key="1">
    <source>
        <dbReference type="EMBL" id="KAJ9618818.1"/>
    </source>
</evidence>
<dbReference type="InterPro" id="IPR053137">
    <property type="entry name" value="NLR-like"/>
</dbReference>
<dbReference type="EMBL" id="JAPDRN010000137">
    <property type="protein sequence ID" value="KAJ9618818.1"/>
    <property type="molecule type" value="Genomic_DNA"/>
</dbReference>
<dbReference type="Pfam" id="PF13374">
    <property type="entry name" value="TPR_10"/>
    <property type="match status" value="1"/>
</dbReference>
<dbReference type="InterPro" id="IPR011990">
    <property type="entry name" value="TPR-like_helical_dom_sf"/>
</dbReference>
<gene>
    <name evidence="1" type="ORF">H2204_012894</name>
</gene>
<accession>A0AA38XRJ2</accession>